<dbReference type="SUPFAM" id="SSF64182">
    <property type="entry name" value="DHH phosphoesterases"/>
    <property type="match status" value="1"/>
</dbReference>
<dbReference type="OrthoDB" id="868021at2"/>
<proteinExistence type="predicted"/>
<dbReference type="Proteomes" id="UP000315369">
    <property type="component" value="Unassembled WGS sequence"/>
</dbReference>
<dbReference type="AlphaFoldDB" id="A0A540XAI8"/>
<evidence type="ECO:0000313" key="1">
    <source>
        <dbReference type="EMBL" id="TQF17704.1"/>
    </source>
</evidence>
<evidence type="ECO:0000313" key="2">
    <source>
        <dbReference type="Proteomes" id="UP000315369"/>
    </source>
</evidence>
<dbReference type="InterPro" id="IPR051673">
    <property type="entry name" value="SSDNA_exonuclease_RecJ"/>
</dbReference>
<sequence length="364" mass="38871">MLLGHTKDPTWPAPEDALTEARRFMEQQRGKRVLVVPHSEVDGLASGVLIVRALEALGASGALRVPGKGEHAHSPGFLERVRASSPEALIVLAMGSRATPLLPTLVVDRHRDTEPLPAEVRLLSAHGHEPAASTSLLTYVLVSPLVVPGPLEWLAVLGTAGALGTDAPMAFLKDALRRANRKAVVETVSLVNAARRSARFAAPRALEVLLRARNAKDVADGHVPGVDELRDCRLEVRREVERCAKTPPRIATNVALLLFSSEALVHPLVAVRWAQRLPEHLVIAANTGYLPGRVDFALRSQATRDPMTLLQGLTPSALGDALTAGHAHATGGSLSQPDFLRFAEAVGLPGLRAQDVERRGAFPG</sequence>
<organism evidence="1 2">
    <name type="scientific">Myxococcus llanfairpwllgwyngyllgogerychwyrndrobwllllantysiliogogogochensis</name>
    <dbReference type="NCBI Taxonomy" id="2590453"/>
    <lineage>
        <taxon>Bacteria</taxon>
        <taxon>Pseudomonadati</taxon>
        <taxon>Myxococcota</taxon>
        <taxon>Myxococcia</taxon>
        <taxon>Myxococcales</taxon>
        <taxon>Cystobacterineae</taxon>
        <taxon>Myxococcaceae</taxon>
        <taxon>Myxococcus</taxon>
    </lineage>
</organism>
<gene>
    <name evidence="1" type="ORF">FJV41_01665</name>
</gene>
<dbReference type="InterPro" id="IPR038763">
    <property type="entry name" value="DHH_sf"/>
</dbReference>
<dbReference type="EMBL" id="VIFM01000004">
    <property type="protein sequence ID" value="TQF17704.1"/>
    <property type="molecule type" value="Genomic_DNA"/>
</dbReference>
<dbReference type="RefSeq" id="WP_141640608.1">
    <property type="nucleotide sequence ID" value="NZ_VIFM01000004.1"/>
</dbReference>
<name>A0A540XAI8_9BACT</name>
<protein>
    <submittedName>
        <fullName evidence="1">DHH family phosphoesterase</fullName>
    </submittedName>
</protein>
<comment type="caution">
    <text evidence="1">The sequence shown here is derived from an EMBL/GenBank/DDBJ whole genome shotgun (WGS) entry which is preliminary data.</text>
</comment>
<dbReference type="PANTHER" id="PTHR30255">
    <property type="entry name" value="SINGLE-STRANDED-DNA-SPECIFIC EXONUCLEASE RECJ"/>
    <property type="match status" value="1"/>
</dbReference>
<dbReference type="PANTHER" id="PTHR30255:SF2">
    <property type="entry name" value="SINGLE-STRANDED-DNA-SPECIFIC EXONUCLEASE RECJ"/>
    <property type="match status" value="1"/>
</dbReference>
<keyword evidence="2" id="KW-1185">Reference proteome</keyword>
<reference evidence="1 2" key="1">
    <citation type="submission" date="2019-06" db="EMBL/GenBank/DDBJ databases">
        <authorList>
            <person name="Livingstone P."/>
            <person name="Whitworth D."/>
        </authorList>
    </citation>
    <scope>NUCLEOTIDE SEQUENCE [LARGE SCALE GENOMIC DNA]</scope>
    <source>
        <strain evidence="1 2">AM401</strain>
    </source>
</reference>
<accession>A0A540XAI8</accession>